<proteinExistence type="inferred from homology"/>
<evidence type="ECO:0000259" key="7">
    <source>
        <dbReference type="Pfam" id="PF21467"/>
    </source>
</evidence>
<keyword evidence="2 8" id="KW-0378">Hydrolase</keyword>
<feature type="domain" description="Beta-galactosidase galactose-binding" evidence="7">
    <location>
        <begin position="501"/>
        <end position="559"/>
    </location>
</feature>
<evidence type="ECO:0000256" key="2">
    <source>
        <dbReference type="ARBA" id="ARBA00022801"/>
    </source>
</evidence>
<dbReference type="Gene3D" id="2.60.120.260">
    <property type="entry name" value="Galactose-binding domain-like"/>
    <property type="match status" value="2"/>
</dbReference>
<dbReference type="InterPro" id="IPR031330">
    <property type="entry name" value="Gly_Hdrlase_35_cat"/>
</dbReference>
<dbReference type="GO" id="GO:0005975">
    <property type="term" value="P:carbohydrate metabolic process"/>
    <property type="evidence" value="ECO:0007669"/>
    <property type="project" value="InterPro"/>
</dbReference>
<evidence type="ECO:0000256" key="1">
    <source>
        <dbReference type="ARBA" id="ARBA00009809"/>
    </source>
</evidence>
<evidence type="ECO:0000259" key="5">
    <source>
        <dbReference type="Pfam" id="PF01301"/>
    </source>
</evidence>
<comment type="caution">
    <text evidence="8">The sequence shown here is derived from an EMBL/GenBank/DDBJ whole genome shotgun (WGS) entry which is preliminary data.</text>
</comment>
<feature type="active site" description="Proton donor" evidence="4">
    <location>
        <position position="159"/>
    </location>
</feature>
<dbReference type="PATRIC" id="fig|1432052.4.peg.2333"/>
<dbReference type="SUPFAM" id="SSF51445">
    <property type="entry name" value="(Trans)glycosidases"/>
    <property type="match status" value="1"/>
</dbReference>
<evidence type="ECO:0000256" key="3">
    <source>
        <dbReference type="ARBA" id="ARBA00023295"/>
    </source>
</evidence>
<dbReference type="InterPro" id="IPR026283">
    <property type="entry name" value="B-gal_1-like"/>
</dbReference>
<dbReference type="InterPro" id="IPR048913">
    <property type="entry name" value="BetaGal_gal-bd"/>
</dbReference>
<evidence type="ECO:0000256" key="4">
    <source>
        <dbReference type="PIRSR" id="PIRSR006336-1"/>
    </source>
</evidence>
<dbReference type="FunFam" id="2.60.120.260:FF:000049">
    <property type="entry name" value="Beta-galactosidase"/>
    <property type="match status" value="1"/>
</dbReference>
<dbReference type="InterPro" id="IPR001944">
    <property type="entry name" value="Glycoside_Hdrlase_35"/>
</dbReference>
<evidence type="ECO:0000313" key="9">
    <source>
        <dbReference type="Proteomes" id="UP000094067"/>
    </source>
</evidence>
<dbReference type="Pfam" id="PF21467">
    <property type="entry name" value="BetaGal_gal-bd"/>
    <property type="match status" value="1"/>
</dbReference>
<dbReference type="EMBL" id="MCGH01000002">
    <property type="protein sequence ID" value="ODM06196.1"/>
    <property type="molecule type" value="Genomic_DNA"/>
</dbReference>
<name>A0A1E3ADA3_9FIRM</name>
<dbReference type="PANTHER" id="PTHR23421">
    <property type="entry name" value="BETA-GALACTOSIDASE RELATED"/>
    <property type="match status" value="1"/>
</dbReference>
<dbReference type="PROSITE" id="PS01182">
    <property type="entry name" value="GLYCOSYL_HYDROL_F35"/>
    <property type="match status" value="1"/>
</dbReference>
<sequence length="583" mass="66858">MKKGVFEIRDDFYLNGKPFKIISGAVHYFRIVPEYWRDRLEKLKAMGANTVETYVPWNMHEPQKGKFVFEGMLDISRFILLAQELGLYVIVRPSPYICAEWEFGGLPAWLLKEDGMRLRGCYEPFLEAVREYYSVLFPILVPLQIHHGGPVILMQVENEYGYYGDDTRYMETMKQLMLDNGAEVPLVTSDGPMDESLSCGRLSGVLPTGNFGSKTEERFEVLKKYTEGGPLMCTEFWVGWFDHWGNGGHMRGNLEESTKDLDKMLEMGHVNIYMFEGGTNFGFMNGSNYYDELTPDVTSYDYDAVLTEAGDFTVKYEKYREVIGKYTQLPQVTFSTDIKKKDYGALKVQEKVSLFRVLDDLSTPVSNTFPIPMEKLDQSYGYILYRSALEREQNLEKIRLWGANDRANIFVDQKPLITLYDRELLKEAEVKADFESGALLDILVENMGRVNFGPLMESQRKGIAGCVQLNGHMHYNWEMYTLPFNNLEKLDFSKGYEEGTPGFYKFVFEVEEAGDTFLDFGGWGKGCAFLNGFNLGRFWEIGPQKRLYIPAPLLKKGRNEIILFETDGKTAPEISLKAEPDIG</sequence>
<dbReference type="EC" id="3.2.1.23" evidence="8"/>
<dbReference type="PIRSF" id="PIRSF006336">
    <property type="entry name" value="B-gal"/>
    <property type="match status" value="1"/>
</dbReference>
<dbReference type="AlphaFoldDB" id="A0A1E3ADA3"/>
<dbReference type="InterPro" id="IPR017853">
    <property type="entry name" value="GH"/>
</dbReference>
<dbReference type="SUPFAM" id="SSF49785">
    <property type="entry name" value="Galactose-binding domain-like"/>
    <property type="match status" value="1"/>
</dbReference>
<dbReference type="GO" id="GO:0004565">
    <property type="term" value="F:beta-galactosidase activity"/>
    <property type="evidence" value="ECO:0007669"/>
    <property type="project" value="UniProtKB-EC"/>
</dbReference>
<reference evidence="8 9" key="1">
    <citation type="submission" date="2016-07" db="EMBL/GenBank/DDBJ databases">
        <title>Characterization of isolates of Eisenbergiella tayi derived from blood cultures, using whole genome sequencing.</title>
        <authorList>
            <person name="Burdz T."/>
            <person name="Wiebe D."/>
            <person name="Huynh C."/>
            <person name="Bernard K."/>
        </authorList>
    </citation>
    <scope>NUCLEOTIDE SEQUENCE [LARGE SCALE GENOMIC DNA]</scope>
    <source>
        <strain evidence="8 9">NML 110608</strain>
    </source>
</reference>
<feature type="domain" description="Glycoside hydrolase 35 catalytic" evidence="5">
    <location>
        <begin position="12"/>
        <end position="325"/>
    </location>
</feature>
<accession>A0A1E3ADA3</accession>
<dbReference type="Pfam" id="PF21317">
    <property type="entry name" value="BetaGal_ABD_1"/>
    <property type="match status" value="1"/>
</dbReference>
<dbReference type="PRINTS" id="PR00742">
    <property type="entry name" value="GLHYDRLASE35"/>
</dbReference>
<comment type="similarity">
    <text evidence="1">Belongs to the glycosyl hydrolase 35 family.</text>
</comment>
<protein>
    <submittedName>
        <fullName evidence="8">Beta-galactosidase</fullName>
        <ecNumber evidence="8">3.2.1.23</ecNumber>
    </submittedName>
</protein>
<evidence type="ECO:0000313" key="8">
    <source>
        <dbReference type="EMBL" id="ODM06196.1"/>
    </source>
</evidence>
<dbReference type="RefSeq" id="WP_069152232.1">
    <property type="nucleotide sequence ID" value="NZ_MCGH01000002.1"/>
</dbReference>
<dbReference type="InterPro" id="IPR008979">
    <property type="entry name" value="Galactose-bd-like_sf"/>
</dbReference>
<feature type="domain" description="Beta-galactosidase 1-like first all-beta" evidence="6">
    <location>
        <begin position="370"/>
        <end position="482"/>
    </location>
</feature>
<gene>
    <name evidence="8" type="primary">bga_3</name>
    <name evidence="8" type="ORF">BEI61_02085</name>
</gene>
<feature type="active site" description="Nucleophile" evidence="4">
    <location>
        <position position="235"/>
    </location>
</feature>
<dbReference type="Pfam" id="PF01301">
    <property type="entry name" value="Glyco_hydro_35"/>
    <property type="match status" value="1"/>
</dbReference>
<dbReference type="Gene3D" id="3.20.20.80">
    <property type="entry name" value="Glycosidases"/>
    <property type="match status" value="1"/>
</dbReference>
<dbReference type="Proteomes" id="UP000094067">
    <property type="component" value="Unassembled WGS sequence"/>
</dbReference>
<keyword evidence="3 8" id="KW-0326">Glycosidase</keyword>
<organism evidence="8 9">
    <name type="scientific">Eisenbergiella tayi</name>
    <dbReference type="NCBI Taxonomy" id="1432052"/>
    <lineage>
        <taxon>Bacteria</taxon>
        <taxon>Bacillati</taxon>
        <taxon>Bacillota</taxon>
        <taxon>Clostridia</taxon>
        <taxon>Lachnospirales</taxon>
        <taxon>Lachnospiraceae</taxon>
        <taxon>Eisenbergiella</taxon>
    </lineage>
</organism>
<dbReference type="FunFam" id="3.20.20.80:FF:000115">
    <property type="entry name" value="Beta-galactosidase"/>
    <property type="match status" value="1"/>
</dbReference>
<evidence type="ECO:0000259" key="6">
    <source>
        <dbReference type="Pfam" id="PF21317"/>
    </source>
</evidence>
<dbReference type="InterPro" id="IPR019801">
    <property type="entry name" value="Glyco_hydro_35_CS"/>
</dbReference>
<dbReference type="InterPro" id="IPR048912">
    <property type="entry name" value="BetaGal1-like_ABD1"/>
</dbReference>